<evidence type="ECO:0000256" key="6">
    <source>
        <dbReference type="ARBA" id="ARBA00023014"/>
    </source>
</evidence>
<dbReference type="InterPro" id="IPR011576">
    <property type="entry name" value="Pyridox_Oxase_N"/>
</dbReference>
<dbReference type="InterPro" id="IPR017900">
    <property type="entry name" value="4Fe4S_Fe_S_CS"/>
</dbReference>
<dbReference type="Gene3D" id="3.30.70.20">
    <property type="match status" value="1"/>
</dbReference>
<dbReference type="OrthoDB" id="9794954at2"/>
<dbReference type="GO" id="GO:0046872">
    <property type="term" value="F:metal ion binding"/>
    <property type="evidence" value="ECO:0007669"/>
    <property type="project" value="UniProtKB-KW"/>
</dbReference>
<keyword evidence="5" id="KW-0408">Iron</keyword>
<keyword evidence="4" id="KW-0479">Metal-binding</keyword>
<name>A0A1Q9JL70_9FIRM</name>
<feature type="domain" description="4Fe-4S ferredoxin-type" evidence="7">
    <location>
        <begin position="146"/>
        <end position="175"/>
    </location>
</feature>
<gene>
    <name evidence="8" type="ORF">BHK98_05425</name>
</gene>
<dbReference type="SUPFAM" id="SSF54862">
    <property type="entry name" value="4Fe-4S ferredoxins"/>
    <property type="match status" value="1"/>
</dbReference>
<evidence type="ECO:0000256" key="1">
    <source>
        <dbReference type="ARBA" id="ARBA00003532"/>
    </source>
</evidence>
<dbReference type="Pfam" id="PF01243">
    <property type="entry name" value="PNPOx_N"/>
    <property type="match status" value="1"/>
</dbReference>
<organism evidence="8 9">
    <name type="scientific">Hornefia porci</name>
    <dbReference type="NCBI Taxonomy" id="2652292"/>
    <lineage>
        <taxon>Bacteria</taxon>
        <taxon>Bacillati</taxon>
        <taxon>Bacillota</taxon>
        <taxon>Clostridia</taxon>
        <taxon>Peptostreptococcales</taxon>
        <taxon>Anaerovoracaceae</taxon>
        <taxon>Hornefia</taxon>
    </lineage>
</organism>
<evidence type="ECO:0000256" key="4">
    <source>
        <dbReference type="ARBA" id="ARBA00022723"/>
    </source>
</evidence>
<dbReference type="InterPro" id="IPR050157">
    <property type="entry name" value="PSI_iron-sulfur_center"/>
</dbReference>
<dbReference type="InterPro" id="IPR012349">
    <property type="entry name" value="Split_barrel_FMN-bd"/>
</dbReference>
<evidence type="ECO:0000313" key="8">
    <source>
        <dbReference type="EMBL" id="OLR56949.1"/>
    </source>
</evidence>
<reference evidence="8 9" key="1">
    <citation type="journal article" date="2016" name="Appl. Environ. Microbiol.">
        <title>Function and Phylogeny of Bacterial Butyryl Coenzyme A:Acetate Transferases and Their Diversity in the Proximal Colon of Swine.</title>
        <authorList>
            <person name="Trachsel J."/>
            <person name="Bayles D.O."/>
            <person name="Looft T."/>
            <person name="Levine U.Y."/>
            <person name="Allen H.K."/>
        </authorList>
    </citation>
    <scope>NUCLEOTIDE SEQUENCE [LARGE SCALE GENOMIC DNA]</scope>
    <source>
        <strain evidence="8 9">68-3-10</strain>
    </source>
</reference>
<dbReference type="InterPro" id="IPR017896">
    <property type="entry name" value="4Fe4S_Fe-S-bd"/>
</dbReference>
<keyword evidence="6" id="KW-0411">Iron-sulfur</keyword>
<dbReference type="Pfam" id="PF13237">
    <property type="entry name" value="Fer4_10"/>
    <property type="match status" value="1"/>
</dbReference>
<dbReference type="SUPFAM" id="SSF50475">
    <property type="entry name" value="FMN-binding split barrel"/>
    <property type="match status" value="1"/>
</dbReference>
<accession>A0A1Q9JL70</accession>
<dbReference type="GO" id="GO:0051539">
    <property type="term" value="F:4 iron, 4 sulfur cluster binding"/>
    <property type="evidence" value="ECO:0007669"/>
    <property type="project" value="UniProtKB-KW"/>
</dbReference>
<dbReference type="PANTHER" id="PTHR24960">
    <property type="entry name" value="PHOTOSYSTEM I IRON-SULFUR CENTER-RELATED"/>
    <property type="match status" value="1"/>
</dbReference>
<evidence type="ECO:0000256" key="3">
    <source>
        <dbReference type="ARBA" id="ARBA00022485"/>
    </source>
</evidence>
<keyword evidence="9" id="KW-1185">Reference proteome</keyword>
<dbReference type="PANTHER" id="PTHR24960:SF85">
    <property type="entry name" value="POLYFERREDOXIN PROTEIN VHUB"/>
    <property type="match status" value="1"/>
</dbReference>
<dbReference type="PROSITE" id="PS51379">
    <property type="entry name" value="4FE4S_FER_2"/>
    <property type="match status" value="2"/>
</dbReference>
<feature type="domain" description="4Fe-4S ferredoxin-type" evidence="7">
    <location>
        <begin position="176"/>
        <end position="201"/>
    </location>
</feature>
<evidence type="ECO:0000313" key="9">
    <source>
        <dbReference type="Proteomes" id="UP000187404"/>
    </source>
</evidence>
<dbReference type="Gene3D" id="2.30.110.10">
    <property type="entry name" value="Electron Transport, Fmn-binding Protein, Chain A"/>
    <property type="match status" value="1"/>
</dbReference>
<dbReference type="Proteomes" id="UP000187404">
    <property type="component" value="Unassembled WGS sequence"/>
</dbReference>
<dbReference type="EMBL" id="MJIE01000001">
    <property type="protein sequence ID" value="OLR56949.1"/>
    <property type="molecule type" value="Genomic_DNA"/>
</dbReference>
<evidence type="ECO:0000256" key="5">
    <source>
        <dbReference type="ARBA" id="ARBA00023004"/>
    </source>
</evidence>
<comment type="function">
    <text evidence="1">Ferredoxins are iron-sulfur proteins that transfer electrons in a wide variety of metabolic reactions.</text>
</comment>
<comment type="caution">
    <text evidence="8">The sequence shown here is derived from an EMBL/GenBank/DDBJ whole genome shotgun (WGS) entry which is preliminary data.</text>
</comment>
<proteinExistence type="predicted"/>
<keyword evidence="3" id="KW-0004">4Fe-4S</keyword>
<dbReference type="STRING" id="1261640.BHK98_05425"/>
<evidence type="ECO:0000259" key="7">
    <source>
        <dbReference type="PROSITE" id="PS51379"/>
    </source>
</evidence>
<protein>
    <recommendedName>
        <fullName evidence="2">Ferredoxin</fullName>
    </recommendedName>
</protein>
<evidence type="ECO:0000256" key="2">
    <source>
        <dbReference type="ARBA" id="ARBA00013529"/>
    </source>
</evidence>
<sequence>MNARNCLEVLRKIKDVAFATVDEAGKPQVRIIDVMLVEGECLYFCTSRGKDFYQQLERDGNVAVTALTPEFQMVRLNGRARRLENQKEWIDRIFEENPSMNDVYPGESRYVLEPFAIDCGEVEFFDLGVTPISRESFPVGGGEVSEKGFVISDACIGCGKCLRGCPQQCIEEGTPFRIMQEHCLHCGRCFEECPVQAILRR</sequence>
<dbReference type="PROSITE" id="PS00198">
    <property type="entry name" value="4FE4S_FER_1"/>
    <property type="match status" value="2"/>
</dbReference>
<dbReference type="AlphaFoldDB" id="A0A1Q9JL70"/>